<keyword evidence="3" id="KW-0408">Iron</keyword>
<dbReference type="PANTHER" id="PTHR37164">
    <property type="entry name" value="BACTERIOHEMERYTHRIN"/>
    <property type="match status" value="1"/>
</dbReference>
<sequence>MTYDLNITFDDNLVTGNKTIDTQHKELIDRIQNFVIACQNGDSKVKAIKLLDYLNEYTDFHFKEEEALQEKAGYPEREKHYEKHEEFKKTIQELYEYLQEYEGPTDRFSELVQKNVIDWLFGHIKTYDRSLAKFIFMKQNPDRC</sequence>
<gene>
    <name evidence="5" type="ORF">ERS852523_02238</name>
</gene>
<evidence type="ECO:0000256" key="2">
    <source>
        <dbReference type="ARBA" id="ARBA00022723"/>
    </source>
</evidence>
<dbReference type="OrthoDB" id="9797092at2"/>
<dbReference type="InterPro" id="IPR035938">
    <property type="entry name" value="Hemerythrin-like_sf"/>
</dbReference>
<protein>
    <submittedName>
        <fullName evidence="5">McHr</fullName>
    </submittedName>
</protein>
<dbReference type="CDD" id="cd12107">
    <property type="entry name" value="Hemerythrin"/>
    <property type="match status" value="1"/>
</dbReference>
<evidence type="ECO:0000259" key="4">
    <source>
        <dbReference type="Pfam" id="PF01814"/>
    </source>
</evidence>
<comment type="similarity">
    <text evidence="1">Belongs to the hemerythrin family.</text>
</comment>
<dbReference type="EMBL" id="CZAW01000022">
    <property type="protein sequence ID" value="CUP62347.1"/>
    <property type="molecule type" value="Genomic_DNA"/>
</dbReference>
<reference evidence="5 6" key="1">
    <citation type="submission" date="2015-09" db="EMBL/GenBank/DDBJ databases">
        <authorList>
            <consortium name="Pathogen Informatics"/>
        </authorList>
    </citation>
    <scope>NUCLEOTIDE SEQUENCE [LARGE SCALE GENOMIC DNA]</scope>
    <source>
        <strain evidence="5 6">2789STDY5834911</strain>
    </source>
</reference>
<dbReference type="InterPro" id="IPR012827">
    <property type="entry name" value="Hemerythrin_metal-bd"/>
</dbReference>
<evidence type="ECO:0000313" key="6">
    <source>
        <dbReference type="Proteomes" id="UP000095712"/>
    </source>
</evidence>
<dbReference type="Pfam" id="PF01814">
    <property type="entry name" value="Hemerythrin"/>
    <property type="match status" value="1"/>
</dbReference>
<dbReference type="InterPro" id="IPR012312">
    <property type="entry name" value="Hemerythrin-like"/>
</dbReference>
<dbReference type="NCBIfam" id="NF033749">
    <property type="entry name" value="bact_hemeryth"/>
    <property type="match status" value="1"/>
</dbReference>
<dbReference type="RefSeq" id="WP_055151691.1">
    <property type="nucleotide sequence ID" value="NZ_CZAW01000022.1"/>
</dbReference>
<evidence type="ECO:0000313" key="5">
    <source>
        <dbReference type="EMBL" id="CUP62347.1"/>
    </source>
</evidence>
<accession>A0A174PTA2</accession>
<organism evidence="5 6">
    <name type="scientific">Blautia wexlerae</name>
    <dbReference type="NCBI Taxonomy" id="418240"/>
    <lineage>
        <taxon>Bacteria</taxon>
        <taxon>Bacillati</taxon>
        <taxon>Bacillota</taxon>
        <taxon>Clostridia</taxon>
        <taxon>Lachnospirales</taxon>
        <taxon>Lachnospiraceae</taxon>
        <taxon>Blautia</taxon>
    </lineage>
</organism>
<dbReference type="InterPro" id="IPR050669">
    <property type="entry name" value="Hemerythrin"/>
</dbReference>
<proteinExistence type="inferred from homology"/>
<keyword evidence="2" id="KW-0479">Metal-binding</keyword>
<dbReference type="NCBIfam" id="TIGR02481">
    <property type="entry name" value="hemeryth_dom"/>
    <property type="match status" value="1"/>
</dbReference>
<dbReference type="AlphaFoldDB" id="A0A174PTA2"/>
<dbReference type="Proteomes" id="UP000095712">
    <property type="component" value="Unassembled WGS sequence"/>
</dbReference>
<dbReference type="PANTHER" id="PTHR37164:SF1">
    <property type="entry name" value="BACTERIOHEMERYTHRIN"/>
    <property type="match status" value="1"/>
</dbReference>
<evidence type="ECO:0000256" key="3">
    <source>
        <dbReference type="ARBA" id="ARBA00023004"/>
    </source>
</evidence>
<dbReference type="Gene3D" id="1.20.120.50">
    <property type="entry name" value="Hemerythrin-like"/>
    <property type="match status" value="1"/>
</dbReference>
<dbReference type="GO" id="GO:0046872">
    <property type="term" value="F:metal ion binding"/>
    <property type="evidence" value="ECO:0007669"/>
    <property type="project" value="UniProtKB-KW"/>
</dbReference>
<dbReference type="SUPFAM" id="SSF47188">
    <property type="entry name" value="Hemerythrin-like"/>
    <property type="match status" value="1"/>
</dbReference>
<feature type="domain" description="Hemerythrin-like" evidence="4">
    <location>
        <begin position="16"/>
        <end position="132"/>
    </location>
</feature>
<evidence type="ECO:0000256" key="1">
    <source>
        <dbReference type="ARBA" id="ARBA00010587"/>
    </source>
</evidence>
<name>A0A174PTA2_9FIRM</name>